<gene>
    <name evidence="1" type="ORF">EQG79_27775</name>
</gene>
<accession>A0A4Q2UDA8</accession>
<evidence type="ECO:0000313" key="1">
    <source>
        <dbReference type="EMBL" id="RYC66904.1"/>
    </source>
</evidence>
<keyword evidence="2" id="KW-1185">Reference proteome</keyword>
<dbReference type="AlphaFoldDB" id="A0A4Q2UDA8"/>
<comment type="caution">
    <text evidence="1">The sequence shown here is derived from an EMBL/GenBank/DDBJ whole genome shotgun (WGS) entry which is preliminary data.</text>
</comment>
<dbReference type="EMBL" id="SBLB01000011">
    <property type="protein sequence ID" value="RYC66904.1"/>
    <property type="molecule type" value="Genomic_DNA"/>
</dbReference>
<organism evidence="1 2">
    <name type="scientific">Spirosoma sordidisoli</name>
    <dbReference type="NCBI Taxonomy" id="2502893"/>
    <lineage>
        <taxon>Bacteria</taxon>
        <taxon>Pseudomonadati</taxon>
        <taxon>Bacteroidota</taxon>
        <taxon>Cytophagia</taxon>
        <taxon>Cytophagales</taxon>
        <taxon>Cytophagaceae</taxon>
        <taxon>Spirosoma</taxon>
    </lineage>
</organism>
<sequence length="463" mass="50791">MAQTAGIRITYDYLHPDRTSWVYVRPAGDTLRGTGRNIRVRQETPVSVSVVNCNVEVIQPEVSIRRGARADSVVATGISDFFSRISGVLVPGMGLDLRNLLTPKARGEKAGSSLIYAPMQIDLSTADQLANASLVDLEGQLRDRLTEAERWRSIQTRLRGLRYNTTLPKPELTRQADELVRQLTPTALPLLTDGNTARQVFRQLALENAEYMKYVLTLFKRQATRQPVSRGDTDTPSFNSFAIAESARIYEKTITDELADQLTATLYEVVTHYSTLRQNTFTASCNATVNKGSEALLIQFYDTTVPDKRRLARSEQFQIDAPGRVQLVTSFGLSFMGYSQPPQAYGLIDGKISATDLDRFSPAITGLFHVFKRSTSTTRLGAHLGAAVPLSDAKAVGFLIGPSLALGGTNVICLNAGIFTGRTTQLSKGLAVGDKYSSTSLLTVNRYALGYQVGVSFVFGQRR</sequence>
<dbReference type="Proteomes" id="UP000290407">
    <property type="component" value="Unassembled WGS sequence"/>
</dbReference>
<name>A0A4Q2UDA8_9BACT</name>
<evidence type="ECO:0000313" key="2">
    <source>
        <dbReference type="Proteomes" id="UP000290407"/>
    </source>
</evidence>
<dbReference type="RefSeq" id="WP_129606024.1">
    <property type="nucleotide sequence ID" value="NZ_SBLB01000011.1"/>
</dbReference>
<reference evidence="1 2" key="1">
    <citation type="submission" date="2019-01" db="EMBL/GenBank/DDBJ databases">
        <title>Spirosoma flava sp. nov., a propanil-degrading bacterium isolated from herbicide-contaminated soil.</title>
        <authorList>
            <person name="Zhang L."/>
            <person name="Jiang J.-D."/>
        </authorList>
    </citation>
    <scope>NUCLEOTIDE SEQUENCE [LARGE SCALE GENOMIC DNA]</scope>
    <source>
        <strain evidence="1 2">TY50</strain>
    </source>
</reference>
<protein>
    <submittedName>
        <fullName evidence="1">Uncharacterized protein</fullName>
    </submittedName>
</protein>
<proteinExistence type="predicted"/>